<evidence type="ECO:0000256" key="3">
    <source>
        <dbReference type="ARBA" id="ARBA00023274"/>
    </source>
</evidence>
<evidence type="ECO:0000256" key="4">
    <source>
        <dbReference type="RuleBase" id="RU000668"/>
    </source>
</evidence>
<name>A0ABS8TRN1_DATST</name>
<dbReference type="GO" id="GO:0005840">
    <property type="term" value="C:ribosome"/>
    <property type="evidence" value="ECO:0007669"/>
    <property type="project" value="UniProtKB-KW"/>
</dbReference>
<keyword evidence="1" id="KW-0963">Cytoplasm</keyword>
<dbReference type="Pfam" id="PF01015">
    <property type="entry name" value="Ribosomal_S3Ae"/>
    <property type="match status" value="1"/>
</dbReference>
<gene>
    <name evidence="5" type="primary">RPS3A_1</name>
    <name evidence="5" type="ORF">HAX54_014874</name>
</gene>
<proteinExistence type="inferred from homology"/>
<reference evidence="5 6" key="1">
    <citation type="journal article" date="2021" name="BMC Genomics">
        <title>Datura genome reveals duplications of psychoactive alkaloid biosynthetic genes and high mutation rate following tissue culture.</title>
        <authorList>
            <person name="Rajewski A."/>
            <person name="Carter-House D."/>
            <person name="Stajich J."/>
            <person name="Litt A."/>
        </authorList>
    </citation>
    <scope>NUCLEOTIDE SEQUENCE [LARGE SCALE GENOMIC DNA]</scope>
    <source>
        <strain evidence="5">AR-01</strain>
    </source>
</reference>
<dbReference type="Proteomes" id="UP000823775">
    <property type="component" value="Unassembled WGS sequence"/>
</dbReference>
<comment type="caution">
    <text evidence="5">The sequence shown here is derived from an EMBL/GenBank/DDBJ whole genome shotgun (WGS) entry which is preliminary data.</text>
</comment>
<evidence type="ECO:0000256" key="2">
    <source>
        <dbReference type="ARBA" id="ARBA00022980"/>
    </source>
</evidence>
<keyword evidence="6" id="KW-1185">Reference proteome</keyword>
<sequence length="181" mass="20412">MGVPQRRLDSFSSTAVCAQAVPVNSSSLSLSSPSPKPQSSYNISFPTWSSARTRGFPREIREERRSQRIPTHRSTGTISRHPLFLISRISAKSLSLGLRIALEGLKHRVFEVSLADLQKDKDQAFRKIRLRAEDVQGRNVLTNFHDSGTKIASEGLRHRVFEVSDLDDLQKNEDQDDLQKN</sequence>
<organism evidence="5 6">
    <name type="scientific">Datura stramonium</name>
    <name type="common">Jimsonweed</name>
    <name type="synonym">Common thornapple</name>
    <dbReference type="NCBI Taxonomy" id="4076"/>
    <lineage>
        <taxon>Eukaryota</taxon>
        <taxon>Viridiplantae</taxon>
        <taxon>Streptophyta</taxon>
        <taxon>Embryophyta</taxon>
        <taxon>Tracheophyta</taxon>
        <taxon>Spermatophyta</taxon>
        <taxon>Magnoliopsida</taxon>
        <taxon>eudicotyledons</taxon>
        <taxon>Gunneridae</taxon>
        <taxon>Pentapetalae</taxon>
        <taxon>asterids</taxon>
        <taxon>lamiids</taxon>
        <taxon>Solanales</taxon>
        <taxon>Solanaceae</taxon>
        <taxon>Solanoideae</taxon>
        <taxon>Datureae</taxon>
        <taxon>Datura</taxon>
    </lineage>
</organism>
<dbReference type="InterPro" id="IPR001593">
    <property type="entry name" value="Ribosomal_eS1"/>
</dbReference>
<dbReference type="PANTHER" id="PTHR11830">
    <property type="entry name" value="40S RIBOSOMAL PROTEIN S3A"/>
    <property type="match status" value="1"/>
</dbReference>
<keyword evidence="3 4" id="KW-0687">Ribonucleoprotein</keyword>
<dbReference type="PROSITE" id="PS01191">
    <property type="entry name" value="RIBOSOMAL_S3AE"/>
    <property type="match status" value="1"/>
</dbReference>
<evidence type="ECO:0000313" key="5">
    <source>
        <dbReference type="EMBL" id="MCD7473215.1"/>
    </source>
</evidence>
<protein>
    <submittedName>
        <fullName evidence="5">40S ribosomal protein S3-1</fullName>
    </submittedName>
</protein>
<dbReference type="InterPro" id="IPR018281">
    <property type="entry name" value="Ribosomal_eS1_CS"/>
</dbReference>
<dbReference type="EMBL" id="JACEIK010001937">
    <property type="protein sequence ID" value="MCD7473215.1"/>
    <property type="molecule type" value="Genomic_DNA"/>
</dbReference>
<evidence type="ECO:0000313" key="6">
    <source>
        <dbReference type="Proteomes" id="UP000823775"/>
    </source>
</evidence>
<accession>A0ABS8TRN1</accession>
<comment type="similarity">
    <text evidence="4">Belongs to the eukaryotic ribosomal protein eS1 family.</text>
</comment>
<keyword evidence="2 4" id="KW-0689">Ribosomal protein</keyword>
<evidence type="ECO:0000256" key="1">
    <source>
        <dbReference type="ARBA" id="ARBA00022490"/>
    </source>
</evidence>